<protein>
    <submittedName>
        <fullName evidence="1">Uncharacterized protein</fullName>
    </submittedName>
</protein>
<reference evidence="1 2" key="1">
    <citation type="submission" date="2023-11" db="EMBL/GenBank/DDBJ databases">
        <authorList>
            <person name="Ouyang M.-Y."/>
        </authorList>
    </citation>
    <scope>NUCLEOTIDE SEQUENCE [LARGE SCALE GENOMIC DNA]</scope>
    <source>
        <strain evidence="1 2">OY6</strain>
    </source>
</reference>
<proteinExistence type="predicted"/>
<dbReference type="Proteomes" id="UP001284537">
    <property type="component" value="Unassembled WGS sequence"/>
</dbReference>
<accession>A0ABU4UDI0</accession>
<evidence type="ECO:0000313" key="1">
    <source>
        <dbReference type="EMBL" id="MDX8127002.1"/>
    </source>
</evidence>
<dbReference type="RefSeq" id="WP_319961034.1">
    <property type="nucleotide sequence ID" value="NZ_JAXARY010000005.1"/>
</dbReference>
<organism evidence="1 2">
    <name type="scientific">Methylomonas defluvii</name>
    <dbReference type="NCBI Taxonomy" id="3045149"/>
    <lineage>
        <taxon>Bacteria</taxon>
        <taxon>Pseudomonadati</taxon>
        <taxon>Pseudomonadota</taxon>
        <taxon>Gammaproteobacteria</taxon>
        <taxon>Methylococcales</taxon>
        <taxon>Methylococcaceae</taxon>
        <taxon>Methylomonas</taxon>
    </lineage>
</organism>
<evidence type="ECO:0000313" key="2">
    <source>
        <dbReference type="Proteomes" id="UP001284537"/>
    </source>
</evidence>
<keyword evidence="2" id="KW-1185">Reference proteome</keyword>
<dbReference type="EMBL" id="JAXARY010000005">
    <property type="protein sequence ID" value="MDX8127002.1"/>
    <property type="molecule type" value="Genomic_DNA"/>
</dbReference>
<name>A0ABU4UDI0_9GAMM</name>
<comment type="caution">
    <text evidence="1">The sequence shown here is derived from an EMBL/GenBank/DDBJ whole genome shotgun (WGS) entry which is preliminary data.</text>
</comment>
<sequence length="192" mass="21211">MKNSSVQSILGLAREKAIKHILNVLDIDNSLCQFVKTQVDLSVGGVFSVVPADLNVENVVDFSWGFGKGSDNSLPDRILRALKLNSPSIAMFDDVMGSAENVAGHGSCLTNNDEVYHWVVDTEATELKLRDLIRGTGVSWHFLCVVFELENSIDIKDCVMNSKYDSFKNILEVVVGAYDGEGYIHWSPNSRL</sequence>
<gene>
    <name evidence="1" type="ORF">QLH52_06900</name>
</gene>